<comment type="caution">
    <text evidence="1">The sequence shown here is derived from an EMBL/GenBank/DDBJ whole genome shotgun (WGS) entry which is preliminary data.</text>
</comment>
<sequence length="93" mass="10586">MNSHSAVRANWTAISEGRLRIFSQHLHGLLPIIKFFWQRYQFRVGSAAKINYKNDSATIIYPGRAGERLVLQLAPGDIAFAWQTGEHRHVIAL</sequence>
<name>A0A2P7BCE9_9HYPH</name>
<keyword evidence="2" id="KW-1185">Reference proteome</keyword>
<proteinExistence type="predicted"/>
<protein>
    <submittedName>
        <fullName evidence="1">Uncharacterized protein</fullName>
    </submittedName>
</protein>
<dbReference type="Proteomes" id="UP000241764">
    <property type="component" value="Unassembled WGS sequence"/>
</dbReference>
<evidence type="ECO:0000313" key="2">
    <source>
        <dbReference type="Proteomes" id="UP000241764"/>
    </source>
</evidence>
<dbReference type="AlphaFoldDB" id="A0A2P7BCE9"/>
<evidence type="ECO:0000313" key="1">
    <source>
        <dbReference type="EMBL" id="PSH64136.1"/>
    </source>
</evidence>
<accession>A0A2P7BCE9</accession>
<dbReference type="EMBL" id="PGGM01000005">
    <property type="protein sequence ID" value="PSH64136.1"/>
    <property type="molecule type" value="Genomic_DNA"/>
</dbReference>
<organism evidence="1 2">
    <name type="scientific">Phyllobacterium sophorae</name>
    <dbReference type="NCBI Taxonomy" id="1520277"/>
    <lineage>
        <taxon>Bacteria</taxon>
        <taxon>Pseudomonadati</taxon>
        <taxon>Pseudomonadota</taxon>
        <taxon>Alphaproteobacteria</taxon>
        <taxon>Hyphomicrobiales</taxon>
        <taxon>Phyllobacteriaceae</taxon>
        <taxon>Phyllobacterium</taxon>
    </lineage>
</organism>
<reference evidence="2" key="1">
    <citation type="submission" date="2017-11" db="EMBL/GenBank/DDBJ databases">
        <authorList>
            <person name="Kuznetsova I."/>
            <person name="Sazanova A."/>
            <person name="Chirak E."/>
            <person name="Safronova V."/>
            <person name="Willems A."/>
        </authorList>
    </citation>
    <scope>NUCLEOTIDE SEQUENCE [LARGE SCALE GENOMIC DNA]</scope>
    <source>
        <strain evidence="2">CCBAU 03422</strain>
    </source>
</reference>
<gene>
    <name evidence="1" type="ORF">CU103_13930</name>
</gene>